<sequence>MDNILKEEIDEISVISLPFLEDKMTIDEDHLERLISESLDRCLKTQIR</sequence>
<name>A0A0F4VLV9_9HYPH</name>
<dbReference type="Proteomes" id="UP000033731">
    <property type="component" value="Unassembled WGS sequence"/>
</dbReference>
<keyword evidence="2" id="KW-1185">Reference proteome</keyword>
<organism evidence="1 2">
    <name type="scientific">Candidatus Liberibacter solanacearum</name>
    <dbReference type="NCBI Taxonomy" id="556287"/>
    <lineage>
        <taxon>Bacteria</taxon>
        <taxon>Pseudomonadati</taxon>
        <taxon>Pseudomonadota</taxon>
        <taxon>Alphaproteobacteria</taxon>
        <taxon>Hyphomicrobiales</taxon>
        <taxon>Rhizobiaceae</taxon>
        <taxon>Liberibacter</taxon>
    </lineage>
</organism>
<dbReference type="PATRIC" id="fig|556287.9.peg.72"/>
<evidence type="ECO:0000313" key="1">
    <source>
        <dbReference type="EMBL" id="KJZ82466.1"/>
    </source>
</evidence>
<accession>A0A0F4VLV9</accession>
<comment type="caution">
    <text evidence="1">The sequence shown here is derived from an EMBL/GenBank/DDBJ whole genome shotgun (WGS) entry which is preliminary data.</text>
</comment>
<dbReference type="AlphaFoldDB" id="A0A0F4VLV9"/>
<evidence type="ECO:0000313" key="2">
    <source>
        <dbReference type="Proteomes" id="UP000033731"/>
    </source>
</evidence>
<protein>
    <submittedName>
        <fullName evidence="1">Uncharacterized protein</fullName>
    </submittedName>
</protein>
<gene>
    <name evidence="1" type="ORF">DJ66_0073</name>
</gene>
<proteinExistence type="predicted"/>
<reference evidence="1 2" key="1">
    <citation type="journal article" date="2015" name="Phytopathology">
        <title>Genomes of Candidatus Liberibacter solanacearum haplotype A from New Zealand and the USA suggest significant genome plasticity in the species.</title>
        <authorList>
            <person name="Thompson S.M."/>
            <person name="Johnson C.P."/>
            <person name="Lu A.Y."/>
            <person name="Frampton R.A."/>
            <person name="Sullivan K.L."/>
            <person name="Fiers M.W."/>
            <person name="Crowhurst R.N."/>
            <person name="Pitman A.R."/>
            <person name="Scott I."/>
            <person name="Gudmestad N.C."/>
            <person name="Smith G.R."/>
        </authorList>
    </citation>
    <scope>NUCLEOTIDE SEQUENCE [LARGE SCALE GENOMIC DNA]</scope>
    <source>
        <strain evidence="1 2">LsoNZ1</strain>
    </source>
</reference>
<dbReference type="EMBL" id="JMTK01000001">
    <property type="protein sequence ID" value="KJZ82466.1"/>
    <property type="molecule type" value="Genomic_DNA"/>
</dbReference>